<keyword evidence="2" id="KW-1185">Reference proteome</keyword>
<name>A0ABT4H2J9_PAEAL</name>
<sequence>MQEIVWTGDLNRNEVVILQMSLEESIKSFQRTIKEISESQAMNLTDEKKKELITRYEDRVAAYSTLIERFNHVSNRI</sequence>
<gene>
    <name evidence="1" type="ORF">M5X12_21985</name>
</gene>
<reference evidence="1 2" key="1">
    <citation type="submission" date="2022-05" db="EMBL/GenBank/DDBJ databases">
        <title>Genome Sequencing of Bee-Associated Microbes.</title>
        <authorList>
            <person name="Dunlap C."/>
        </authorList>
    </citation>
    <scope>NUCLEOTIDE SEQUENCE [LARGE SCALE GENOMIC DNA]</scope>
    <source>
        <strain evidence="1 2">NRRL B-04010</strain>
    </source>
</reference>
<evidence type="ECO:0000313" key="2">
    <source>
        <dbReference type="Proteomes" id="UP001527181"/>
    </source>
</evidence>
<dbReference type="Proteomes" id="UP001527181">
    <property type="component" value="Unassembled WGS sequence"/>
</dbReference>
<evidence type="ECO:0000313" key="1">
    <source>
        <dbReference type="EMBL" id="MCY9763207.1"/>
    </source>
</evidence>
<organism evidence="1 2">
    <name type="scientific">Paenibacillus alvei</name>
    <name type="common">Bacillus alvei</name>
    <dbReference type="NCBI Taxonomy" id="44250"/>
    <lineage>
        <taxon>Bacteria</taxon>
        <taxon>Bacillati</taxon>
        <taxon>Bacillota</taxon>
        <taxon>Bacilli</taxon>
        <taxon>Bacillales</taxon>
        <taxon>Paenibacillaceae</taxon>
        <taxon>Paenibacillus</taxon>
    </lineage>
</organism>
<dbReference type="EMBL" id="JAMDNP010000050">
    <property type="protein sequence ID" value="MCY9763207.1"/>
    <property type="molecule type" value="Genomic_DNA"/>
</dbReference>
<comment type="caution">
    <text evidence="1">The sequence shown here is derived from an EMBL/GenBank/DDBJ whole genome shotgun (WGS) entry which is preliminary data.</text>
</comment>
<dbReference type="RefSeq" id="WP_268600180.1">
    <property type="nucleotide sequence ID" value="NZ_JAMDNP010000050.1"/>
</dbReference>
<proteinExistence type="predicted"/>
<accession>A0ABT4H2J9</accession>
<protein>
    <submittedName>
        <fullName evidence="1">Uncharacterized protein</fullName>
    </submittedName>
</protein>